<evidence type="ECO:0000313" key="2">
    <source>
        <dbReference type="Proteomes" id="UP000002384"/>
    </source>
</evidence>
<dbReference type="SUPFAM" id="SSF158682">
    <property type="entry name" value="TerB-like"/>
    <property type="match status" value="1"/>
</dbReference>
<dbReference type="AlphaFoldDB" id="B7KB92"/>
<dbReference type="HOGENOM" id="CLU_152374_0_0_3"/>
<sequence length="146" mass="16785">MNNKNNTHQQKIKQLMKIVIGAAWLDGVIQPSEREYLHRMAGANAIANDPDIKLYLSELKPIKTSECYKWLEDYLGQNPTEEDYLELLQSLSGLIYSDGEVQTQEALFLDKLHLLDPANKEISQTKLDKLLKVIQKLYRKAVQEKA</sequence>
<gene>
    <name evidence="1" type="ordered locus">PCC7424_3046</name>
</gene>
<reference evidence="2" key="1">
    <citation type="journal article" date="2011" name="MBio">
        <title>Novel metabolic attributes of the genus Cyanothece, comprising a group of unicellular nitrogen-fixing Cyanobacteria.</title>
        <authorList>
            <person name="Bandyopadhyay A."/>
            <person name="Elvitigala T."/>
            <person name="Welsh E."/>
            <person name="Stockel J."/>
            <person name="Liberton M."/>
            <person name="Min H."/>
            <person name="Sherman L.A."/>
            <person name="Pakrasi H.B."/>
        </authorList>
    </citation>
    <scope>NUCLEOTIDE SEQUENCE [LARGE SCALE GENOMIC DNA]</scope>
    <source>
        <strain evidence="2">PCC 7424</strain>
    </source>
</reference>
<keyword evidence="2" id="KW-1185">Reference proteome</keyword>
<evidence type="ECO:0008006" key="3">
    <source>
        <dbReference type="Google" id="ProtNLM"/>
    </source>
</evidence>
<dbReference type="STRING" id="65393.PCC7424_3046"/>
<dbReference type="OrthoDB" id="485098at2"/>
<dbReference type="Gene3D" id="1.10.3680.10">
    <property type="entry name" value="TerB-like"/>
    <property type="match status" value="1"/>
</dbReference>
<dbReference type="RefSeq" id="WP_015955045.1">
    <property type="nucleotide sequence ID" value="NC_011729.1"/>
</dbReference>
<organism evidence="1 2">
    <name type="scientific">Gloeothece citriformis (strain PCC 7424)</name>
    <name type="common">Cyanothece sp. (strain PCC 7424)</name>
    <dbReference type="NCBI Taxonomy" id="65393"/>
    <lineage>
        <taxon>Bacteria</taxon>
        <taxon>Bacillati</taxon>
        <taxon>Cyanobacteriota</taxon>
        <taxon>Cyanophyceae</taxon>
        <taxon>Oscillatoriophycideae</taxon>
        <taxon>Chroococcales</taxon>
        <taxon>Aphanothecaceae</taxon>
        <taxon>Gloeothece</taxon>
        <taxon>Gloeothece citriformis</taxon>
    </lineage>
</organism>
<accession>B7KB92</accession>
<dbReference type="InterPro" id="IPR029024">
    <property type="entry name" value="TerB-like"/>
</dbReference>
<name>B7KB92_GLOC7</name>
<evidence type="ECO:0000313" key="1">
    <source>
        <dbReference type="EMBL" id="ACK71448.1"/>
    </source>
</evidence>
<proteinExistence type="predicted"/>
<dbReference type="CDD" id="cd07177">
    <property type="entry name" value="terB_like"/>
    <property type="match status" value="1"/>
</dbReference>
<protein>
    <recommendedName>
        <fullName evidence="3">Co-chaperone DjlA N-terminal domain-containing protein</fullName>
    </recommendedName>
</protein>
<dbReference type="KEGG" id="cyc:PCC7424_3046"/>
<dbReference type="eggNOG" id="COG1076">
    <property type="taxonomic scope" value="Bacteria"/>
</dbReference>
<dbReference type="EMBL" id="CP001291">
    <property type="protein sequence ID" value="ACK71448.1"/>
    <property type="molecule type" value="Genomic_DNA"/>
</dbReference>
<dbReference type="Proteomes" id="UP000002384">
    <property type="component" value="Chromosome"/>
</dbReference>